<dbReference type="RefSeq" id="WP_232178817.1">
    <property type="nucleotide sequence ID" value="NZ_JAJPWV010000006.1"/>
</dbReference>
<name>A0ABS8U560_9SPHI</name>
<keyword evidence="2" id="KW-1185">Reference proteome</keyword>
<accession>A0ABS8U560</accession>
<evidence type="ECO:0000313" key="1">
    <source>
        <dbReference type="EMBL" id="MCD8742258.1"/>
    </source>
</evidence>
<evidence type="ECO:0008006" key="3">
    <source>
        <dbReference type="Google" id="ProtNLM"/>
    </source>
</evidence>
<dbReference type="Proteomes" id="UP001199919">
    <property type="component" value="Unassembled WGS sequence"/>
</dbReference>
<evidence type="ECO:0000313" key="2">
    <source>
        <dbReference type="Proteomes" id="UP001199919"/>
    </source>
</evidence>
<proteinExistence type="predicted"/>
<reference evidence="1 2" key="1">
    <citation type="submission" date="2021-12" db="EMBL/GenBank/DDBJ databases">
        <title>Mucilaginibacter roseus genome.</title>
        <authorList>
            <person name="Ferreira J.R."/>
            <person name="Newman J.D."/>
        </authorList>
    </citation>
    <scope>NUCLEOTIDE SEQUENCE [LARGE SCALE GENOMIC DNA]</scope>
    <source>
        <strain evidence="1 2">LMG 28454</strain>
    </source>
</reference>
<gene>
    <name evidence="1" type="ORF">LT679_16740</name>
</gene>
<comment type="caution">
    <text evidence="1">The sequence shown here is derived from an EMBL/GenBank/DDBJ whole genome shotgun (WGS) entry which is preliminary data.</text>
</comment>
<dbReference type="EMBL" id="JAJPWV010000006">
    <property type="protein sequence ID" value="MCD8742258.1"/>
    <property type="molecule type" value="Genomic_DNA"/>
</dbReference>
<organism evidence="1 2">
    <name type="scientific">Mucilaginibacter roseus</name>
    <dbReference type="NCBI Taxonomy" id="1528868"/>
    <lineage>
        <taxon>Bacteria</taxon>
        <taxon>Pseudomonadati</taxon>
        <taxon>Bacteroidota</taxon>
        <taxon>Sphingobacteriia</taxon>
        <taxon>Sphingobacteriales</taxon>
        <taxon>Sphingobacteriaceae</taxon>
        <taxon>Mucilaginibacter</taxon>
    </lineage>
</organism>
<sequence>MKKPAVLLAVLSFIILSGFTPQTGIKPCYLSLKKAGDLKAGTADRLLADADKTRMLVTEAGEVPITVTEGYRIIYNNKKKAPFVNLIVELSKPENYEQDKKNVLANLSYLNAQTTGMETTGKLLELDYNGYKAYGLSRAGISEGETLGTFVIFPGDNMIIYIYFNNIEPAKGHFKNAAEYQGYRNDFIGQYTAHLAKCK</sequence>
<protein>
    <recommendedName>
        <fullName evidence="3">Lipoprotein</fullName>
    </recommendedName>
</protein>